<dbReference type="Gene3D" id="1.20.1050.10">
    <property type="match status" value="1"/>
</dbReference>
<organism evidence="1 2">
    <name type="scientific">Comamonas serinivorans</name>
    <dbReference type="NCBI Taxonomy" id="1082851"/>
    <lineage>
        <taxon>Bacteria</taxon>
        <taxon>Pseudomonadati</taxon>
        <taxon>Pseudomonadota</taxon>
        <taxon>Betaproteobacteria</taxon>
        <taxon>Burkholderiales</taxon>
        <taxon>Comamonadaceae</taxon>
        <taxon>Comamonas</taxon>
    </lineage>
</organism>
<dbReference type="Proteomes" id="UP000196138">
    <property type="component" value="Chromosome"/>
</dbReference>
<name>A0A1Y0ESS3_9BURK</name>
<dbReference type="Pfam" id="PF13410">
    <property type="entry name" value="GST_C_2"/>
    <property type="match status" value="1"/>
</dbReference>
<accession>A0A1Y0ESS3</accession>
<evidence type="ECO:0000313" key="2">
    <source>
        <dbReference type="Proteomes" id="UP000196138"/>
    </source>
</evidence>
<dbReference type="AlphaFoldDB" id="A0A1Y0ESS3"/>
<gene>
    <name evidence="1" type="ORF">CCO03_07300</name>
</gene>
<reference evidence="1 2" key="1">
    <citation type="submission" date="2017-05" db="EMBL/GenBank/DDBJ databases">
        <authorList>
            <person name="Song R."/>
            <person name="Chenine A.L."/>
            <person name="Ruprecht R.M."/>
        </authorList>
    </citation>
    <scope>NUCLEOTIDE SEQUENCE [LARGE SCALE GENOMIC DNA]</scope>
    <source>
        <strain evidence="1 2">DSM 26136</strain>
    </source>
</reference>
<evidence type="ECO:0008006" key="3">
    <source>
        <dbReference type="Google" id="ProtNLM"/>
    </source>
</evidence>
<dbReference type="KEGG" id="cser:CCO03_07300"/>
<keyword evidence="2" id="KW-1185">Reference proteome</keyword>
<dbReference type="InterPro" id="IPR036282">
    <property type="entry name" value="Glutathione-S-Trfase_C_sf"/>
</dbReference>
<dbReference type="EMBL" id="CP021455">
    <property type="protein sequence ID" value="ARU06717.1"/>
    <property type="molecule type" value="Genomic_DNA"/>
</dbReference>
<proteinExistence type="predicted"/>
<sequence>MLDSIADCQTRFKPHLDRSKYPQRHADELRAWAARDGAVATAVAESDPRAGAPWGSPAGSAHAPGLVGPEFGTERHAAVLAAYVAAQHALAGAYLQALNARLDEGGAHLFGERPALADFAIAPFVRQYAAVDAARWASGPWPALRAWLAGLLARPEFEWAVMRKVPVWQAPTSGAAT</sequence>
<evidence type="ECO:0000313" key="1">
    <source>
        <dbReference type="EMBL" id="ARU06717.1"/>
    </source>
</evidence>
<protein>
    <recommendedName>
        <fullName evidence="3">GST C-terminal domain-containing protein</fullName>
    </recommendedName>
</protein>
<dbReference type="OrthoDB" id="9778326at2"/>
<dbReference type="SUPFAM" id="SSF47616">
    <property type="entry name" value="GST C-terminal domain-like"/>
    <property type="match status" value="1"/>
</dbReference>